<proteinExistence type="inferred from homology"/>
<evidence type="ECO:0000313" key="9">
    <source>
        <dbReference type="EMBL" id="MXN64766.1"/>
    </source>
</evidence>
<keyword evidence="3" id="KW-1003">Cell membrane</keyword>
<keyword evidence="9" id="KW-0808">Transferase</keyword>
<keyword evidence="4 7" id="KW-0812">Transmembrane</keyword>
<evidence type="ECO:0000256" key="7">
    <source>
        <dbReference type="SAM" id="Phobius"/>
    </source>
</evidence>
<feature type="transmembrane region" description="Helical" evidence="7">
    <location>
        <begin position="267"/>
        <end position="289"/>
    </location>
</feature>
<comment type="caution">
    <text evidence="9">The sequence shown here is derived from an EMBL/GenBank/DDBJ whole genome shotgun (WGS) entry which is preliminary data.</text>
</comment>
<evidence type="ECO:0000259" key="8">
    <source>
        <dbReference type="Pfam" id="PF01757"/>
    </source>
</evidence>
<evidence type="ECO:0000256" key="6">
    <source>
        <dbReference type="ARBA" id="ARBA00023136"/>
    </source>
</evidence>
<dbReference type="InterPro" id="IPR002656">
    <property type="entry name" value="Acyl_transf_3_dom"/>
</dbReference>
<dbReference type="RefSeq" id="WP_160775017.1">
    <property type="nucleotide sequence ID" value="NZ_WUMV01000003.1"/>
</dbReference>
<dbReference type="PANTHER" id="PTHR40074">
    <property type="entry name" value="O-ACETYLTRANSFERASE WECH"/>
    <property type="match status" value="1"/>
</dbReference>
<feature type="transmembrane region" description="Helical" evidence="7">
    <location>
        <begin position="295"/>
        <end position="315"/>
    </location>
</feature>
<comment type="similarity">
    <text evidence="2">Belongs to the acyltransferase 3 family.</text>
</comment>
<gene>
    <name evidence="9" type="ORF">GR183_07595</name>
</gene>
<evidence type="ECO:0000256" key="3">
    <source>
        <dbReference type="ARBA" id="ARBA00022475"/>
    </source>
</evidence>
<comment type="subcellular location">
    <subcellularLocation>
        <location evidence="1">Cell membrane</location>
        <topology evidence="1">Multi-pass membrane protein</topology>
    </subcellularLocation>
</comment>
<protein>
    <submittedName>
        <fullName evidence="9">Acyltransferase family protein</fullName>
    </submittedName>
</protein>
<evidence type="ECO:0000256" key="2">
    <source>
        <dbReference type="ARBA" id="ARBA00007400"/>
    </source>
</evidence>
<accession>A0A7X3LTF6</accession>
<evidence type="ECO:0000256" key="4">
    <source>
        <dbReference type="ARBA" id="ARBA00022692"/>
    </source>
</evidence>
<dbReference type="GO" id="GO:0016413">
    <property type="term" value="F:O-acetyltransferase activity"/>
    <property type="evidence" value="ECO:0007669"/>
    <property type="project" value="TreeGrafter"/>
</dbReference>
<keyword evidence="5 7" id="KW-1133">Transmembrane helix</keyword>
<feature type="transmembrane region" description="Helical" evidence="7">
    <location>
        <begin position="120"/>
        <end position="140"/>
    </location>
</feature>
<feature type="transmembrane region" description="Helical" evidence="7">
    <location>
        <begin position="178"/>
        <end position="196"/>
    </location>
</feature>
<feature type="transmembrane region" description="Helical" evidence="7">
    <location>
        <begin position="12"/>
        <end position="32"/>
    </location>
</feature>
<evidence type="ECO:0000256" key="1">
    <source>
        <dbReference type="ARBA" id="ARBA00004651"/>
    </source>
</evidence>
<feature type="transmembrane region" description="Helical" evidence="7">
    <location>
        <begin position="81"/>
        <end position="100"/>
    </location>
</feature>
<dbReference type="GO" id="GO:0005886">
    <property type="term" value="C:plasma membrane"/>
    <property type="evidence" value="ECO:0007669"/>
    <property type="project" value="UniProtKB-SubCell"/>
</dbReference>
<dbReference type="Proteomes" id="UP000433101">
    <property type="component" value="Unassembled WGS sequence"/>
</dbReference>
<feature type="transmembrane region" description="Helical" evidence="7">
    <location>
        <begin position="203"/>
        <end position="222"/>
    </location>
</feature>
<dbReference type="PANTHER" id="PTHR40074:SF4">
    <property type="entry name" value="INNER MEMBRANE PROTEIN YCFT"/>
    <property type="match status" value="1"/>
</dbReference>
<sequence length="347" mass="38565">MKEGAKTRVDWVDTAKGFCIVFVVMMHSTLGVEAAAGETGWMHYLVEFARPFRMPDFFLISGLFLANVIDRDWRLYADRKVVHFAYFYALWVTLQFIVKAPHFAAEIGWAGVLREYLLSFVQPFGTLWFIYLLPVMFVVTKAARQIGIPWPVMLAGAAVLQIAPIHTGWVTLDEFCSRYVYFYSGYIFAQNAFEIAAWARRHVAVALGGLFVWALANGMLVFQGHADLPLVSLFLGAIGAFAVITVSALLTQIGVAAPLRHCGENSIVIYLAFFFPMAVSRTILLKLGIVSDLGTISVIVTAAGVIAPLVLWWLIQKTGYGRFLFVRPAWARIDNPRVTAASPQAAE</sequence>
<keyword evidence="9" id="KW-0012">Acyltransferase</keyword>
<keyword evidence="10" id="KW-1185">Reference proteome</keyword>
<evidence type="ECO:0000313" key="10">
    <source>
        <dbReference type="Proteomes" id="UP000433101"/>
    </source>
</evidence>
<feature type="transmembrane region" description="Helical" evidence="7">
    <location>
        <begin position="152"/>
        <end position="172"/>
    </location>
</feature>
<dbReference type="EMBL" id="WUMV01000003">
    <property type="protein sequence ID" value="MXN64766.1"/>
    <property type="molecule type" value="Genomic_DNA"/>
</dbReference>
<dbReference type="AlphaFoldDB" id="A0A7X3LTF6"/>
<dbReference type="GO" id="GO:0009246">
    <property type="term" value="P:enterobacterial common antigen biosynthetic process"/>
    <property type="evidence" value="ECO:0007669"/>
    <property type="project" value="TreeGrafter"/>
</dbReference>
<feature type="transmembrane region" description="Helical" evidence="7">
    <location>
        <begin position="228"/>
        <end position="255"/>
    </location>
</feature>
<keyword evidence="6 7" id="KW-0472">Membrane</keyword>
<reference evidence="9 10" key="1">
    <citation type="submission" date="2019-12" db="EMBL/GenBank/DDBJ databases">
        <authorList>
            <person name="Li M."/>
        </authorList>
    </citation>
    <scope>NUCLEOTIDE SEQUENCE [LARGE SCALE GENOMIC DNA]</scope>
    <source>
        <strain evidence="9 10">GBMRC 2046</strain>
    </source>
</reference>
<evidence type="ECO:0000256" key="5">
    <source>
        <dbReference type="ARBA" id="ARBA00022989"/>
    </source>
</evidence>
<feature type="domain" description="Acyltransferase 3" evidence="8">
    <location>
        <begin position="10"/>
        <end position="315"/>
    </location>
</feature>
<dbReference type="Pfam" id="PF01757">
    <property type="entry name" value="Acyl_transf_3"/>
    <property type="match status" value="1"/>
</dbReference>
<name>A0A7X3LTF6_9HYPH</name>
<organism evidence="9 10">
    <name type="scientific">Stappia sediminis</name>
    <dbReference type="NCBI Taxonomy" id="2692190"/>
    <lineage>
        <taxon>Bacteria</taxon>
        <taxon>Pseudomonadati</taxon>
        <taxon>Pseudomonadota</taxon>
        <taxon>Alphaproteobacteria</taxon>
        <taxon>Hyphomicrobiales</taxon>
        <taxon>Stappiaceae</taxon>
        <taxon>Stappia</taxon>
    </lineage>
</organism>
<feature type="transmembrane region" description="Helical" evidence="7">
    <location>
        <begin position="52"/>
        <end position="69"/>
    </location>
</feature>